<accession>A0A4Z2I0Q4</accession>
<organism evidence="1 2">
    <name type="scientific">Liparis tanakae</name>
    <name type="common">Tanaka's snailfish</name>
    <dbReference type="NCBI Taxonomy" id="230148"/>
    <lineage>
        <taxon>Eukaryota</taxon>
        <taxon>Metazoa</taxon>
        <taxon>Chordata</taxon>
        <taxon>Craniata</taxon>
        <taxon>Vertebrata</taxon>
        <taxon>Euteleostomi</taxon>
        <taxon>Actinopterygii</taxon>
        <taxon>Neopterygii</taxon>
        <taxon>Teleostei</taxon>
        <taxon>Neoteleostei</taxon>
        <taxon>Acanthomorphata</taxon>
        <taxon>Eupercaria</taxon>
        <taxon>Perciformes</taxon>
        <taxon>Cottioidei</taxon>
        <taxon>Cottales</taxon>
        <taxon>Liparidae</taxon>
        <taxon>Liparis</taxon>
    </lineage>
</organism>
<dbReference type="Proteomes" id="UP000314294">
    <property type="component" value="Unassembled WGS sequence"/>
</dbReference>
<reference evidence="1 2" key="1">
    <citation type="submission" date="2019-03" db="EMBL/GenBank/DDBJ databases">
        <title>First draft genome of Liparis tanakae, snailfish: a comprehensive survey of snailfish specific genes.</title>
        <authorList>
            <person name="Kim W."/>
            <person name="Song I."/>
            <person name="Jeong J.-H."/>
            <person name="Kim D."/>
            <person name="Kim S."/>
            <person name="Ryu S."/>
            <person name="Song J.Y."/>
            <person name="Lee S.K."/>
        </authorList>
    </citation>
    <scope>NUCLEOTIDE SEQUENCE [LARGE SCALE GENOMIC DNA]</scope>
    <source>
        <tissue evidence="1">Muscle</tissue>
    </source>
</reference>
<sequence>MELYVCGFAKRQHLDSIREYLKFGARKLRSESHRSAPALQRWMDEWEKRKGKKERKEGGQLDSNHIGCIEDGAFRALRDLEILFFILSCLYSVYFSDLIDFLCLFTEIDSREFSDHTTEQREQENCFKHADSRAVHQECTLEA</sequence>
<proteinExistence type="predicted"/>
<dbReference type="AlphaFoldDB" id="A0A4Z2I0Q4"/>
<dbReference type="OrthoDB" id="8924329at2759"/>
<dbReference type="EMBL" id="SRLO01000150">
    <property type="protein sequence ID" value="TNN71391.1"/>
    <property type="molecule type" value="Genomic_DNA"/>
</dbReference>
<name>A0A4Z2I0Q4_9TELE</name>
<protein>
    <submittedName>
        <fullName evidence="1">Slit 3 protein</fullName>
    </submittedName>
</protein>
<comment type="caution">
    <text evidence="1">The sequence shown here is derived from an EMBL/GenBank/DDBJ whole genome shotgun (WGS) entry which is preliminary data.</text>
</comment>
<evidence type="ECO:0000313" key="1">
    <source>
        <dbReference type="EMBL" id="TNN71391.1"/>
    </source>
</evidence>
<gene>
    <name evidence="1" type="primary">SLIT3_0</name>
    <name evidence="1" type="ORF">EYF80_018340</name>
</gene>
<keyword evidence="2" id="KW-1185">Reference proteome</keyword>
<evidence type="ECO:0000313" key="2">
    <source>
        <dbReference type="Proteomes" id="UP000314294"/>
    </source>
</evidence>